<evidence type="ECO:0000256" key="1">
    <source>
        <dbReference type="ARBA" id="ARBA00001936"/>
    </source>
</evidence>
<accession>A0A835NB22</accession>
<dbReference type="GO" id="GO:0046872">
    <property type="term" value="F:metal ion binding"/>
    <property type="evidence" value="ECO:0007669"/>
    <property type="project" value="UniProtKB-KW"/>
</dbReference>
<evidence type="ECO:0000259" key="10">
    <source>
        <dbReference type="PROSITE" id="PS00125"/>
    </source>
</evidence>
<comment type="caution">
    <text evidence="11">The sequence shown here is derived from an EMBL/GenBank/DDBJ whole genome shotgun (WGS) entry which is preliminary data.</text>
</comment>
<comment type="catalytic activity">
    <reaction evidence="8 9">
        <text>O-phospho-L-threonyl-[protein] + H2O = L-threonyl-[protein] + phosphate</text>
        <dbReference type="Rhea" id="RHEA:47004"/>
        <dbReference type="Rhea" id="RHEA-COMP:11060"/>
        <dbReference type="Rhea" id="RHEA-COMP:11605"/>
        <dbReference type="ChEBI" id="CHEBI:15377"/>
        <dbReference type="ChEBI" id="CHEBI:30013"/>
        <dbReference type="ChEBI" id="CHEBI:43474"/>
        <dbReference type="ChEBI" id="CHEBI:61977"/>
        <dbReference type="EC" id="3.1.3.16"/>
    </reaction>
</comment>
<gene>
    <name evidence="11" type="ORF">SADUNF_Sadunf01G0077100</name>
</gene>
<dbReference type="Pfam" id="PF00149">
    <property type="entry name" value="Metallophos"/>
    <property type="match status" value="1"/>
</dbReference>
<evidence type="ECO:0000313" key="11">
    <source>
        <dbReference type="EMBL" id="KAF9689293.1"/>
    </source>
</evidence>
<evidence type="ECO:0000256" key="8">
    <source>
        <dbReference type="ARBA" id="ARBA00048336"/>
    </source>
</evidence>
<dbReference type="InterPro" id="IPR029052">
    <property type="entry name" value="Metallo-depent_PP-like"/>
</dbReference>
<dbReference type="AlphaFoldDB" id="A0A835NB22"/>
<dbReference type="EC" id="3.1.3.16" evidence="9"/>
<dbReference type="InterPro" id="IPR050341">
    <property type="entry name" value="PP1_catalytic_subunit"/>
</dbReference>
<dbReference type="InterPro" id="IPR006186">
    <property type="entry name" value="Ser/Thr-sp_prot-phosphatase"/>
</dbReference>
<dbReference type="Gene3D" id="3.60.21.10">
    <property type="match status" value="2"/>
</dbReference>
<dbReference type="EMBL" id="JADGMS010000001">
    <property type="protein sequence ID" value="KAF9689293.1"/>
    <property type="molecule type" value="Genomic_DNA"/>
</dbReference>
<feature type="domain" description="Serine/threonine specific protein phosphatases" evidence="10">
    <location>
        <begin position="181"/>
        <end position="186"/>
    </location>
</feature>
<dbReference type="PANTHER" id="PTHR11668">
    <property type="entry name" value="SERINE/THREONINE PROTEIN PHOSPHATASE"/>
    <property type="match status" value="1"/>
</dbReference>
<protein>
    <recommendedName>
        <fullName evidence="9">Serine/threonine-protein phosphatase</fullName>
        <ecNumber evidence="9">3.1.3.16</ecNumber>
    </recommendedName>
</protein>
<evidence type="ECO:0000256" key="2">
    <source>
        <dbReference type="ARBA" id="ARBA00005333"/>
    </source>
</evidence>
<dbReference type="GO" id="GO:0005737">
    <property type="term" value="C:cytoplasm"/>
    <property type="evidence" value="ECO:0007669"/>
    <property type="project" value="TreeGrafter"/>
</dbReference>
<keyword evidence="12" id="KW-1185">Reference proteome</keyword>
<evidence type="ECO:0000256" key="6">
    <source>
        <dbReference type="ARBA" id="ARBA00023211"/>
    </source>
</evidence>
<dbReference type="Pfam" id="PF16891">
    <property type="entry name" value="STPPase_N"/>
    <property type="match status" value="1"/>
</dbReference>
<dbReference type="GO" id="GO:0004722">
    <property type="term" value="F:protein serine/threonine phosphatase activity"/>
    <property type="evidence" value="ECO:0007669"/>
    <property type="project" value="UniProtKB-EC"/>
</dbReference>
<keyword evidence="6" id="KW-0464">Manganese</keyword>
<sequence length="387" mass="43853">MDGSLLDDIIRRLVGTKNGRTTKQVHLTEAEIKQLCLASKEVFLSQPNLLELEAPIKICGFKSLVCSGAVGGGDSLVLGKEYFFSCLMQLRSKVLKKPGMLMIPLLPLRYKLLALLEVLNERRDVHGQFSDLLRLFEYGGYPPEANYLFLGDYVDRGKQSVETICLLLAYKIKYKENFFLLRGNHECASINRIYGFYDECKRRFNVRVWKTFTDCFNCLPVAALIDEKILCMHGGLSPELKDLDQIRNIARPVDVPDHGLLCDLLWADPDKDMEGWGENDRGVSYTFGADKVVEFLRKQDLDLVCRAHQVVEDGYEFFAKRQLVTIFSAPNYCGEFDNAGAMMSVDETLTCSFQILRASEKKGKVGFGNILRPGTPPHKVCEFCHFP</sequence>
<evidence type="ECO:0000313" key="12">
    <source>
        <dbReference type="Proteomes" id="UP000657918"/>
    </source>
</evidence>
<name>A0A835NB22_9ROSI</name>
<comment type="catalytic activity">
    <reaction evidence="7">
        <text>O-phospho-L-seryl-[protein] + H2O = L-seryl-[protein] + phosphate</text>
        <dbReference type="Rhea" id="RHEA:20629"/>
        <dbReference type="Rhea" id="RHEA-COMP:9863"/>
        <dbReference type="Rhea" id="RHEA-COMP:11604"/>
        <dbReference type="ChEBI" id="CHEBI:15377"/>
        <dbReference type="ChEBI" id="CHEBI:29999"/>
        <dbReference type="ChEBI" id="CHEBI:43474"/>
        <dbReference type="ChEBI" id="CHEBI:83421"/>
        <dbReference type="EC" id="3.1.3.16"/>
    </reaction>
</comment>
<comment type="similarity">
    <text evidence="2">Belongs to the PPP phosphatase family. PP-1 subfamily.</text>
</comment>
<proteinExistence type="inferred from homology"/>
<keyword evidence="3" id="KW-0479">Metal-binding</keyword>
<dbReference type="FunFam" id="3.60.21.10:FF:000212">
    <property type="entry name" value="Serine/threonine-protein phosphatase"/>
    <property type="match status" value="1"/>
</dbReference>
<dbReference type="GO" id="GO:0005634">
    <property type="term" value="C:nucleus"/>
    <property type="evidence" value="ECO:0007669"/>
    <property type="project" value="TreeGrafter"/>
</dbReference>
<dbReference type="Proteomes" id="UP000657918">
    <property type="component" value="Unassembled WGS sequence"/>
</dbReference>
<reference evidence="11 12" key="1">
    <citation type="submission" date="2020-10" db="EMBL/GenBank/DDBJ databases">
        <title>Plant Genome Project.</title>
        <authorList>
            <person name="Zhang R.-G."/>
        </authorList>
    </citation>
    <scope>NUCLEOTIDE SEQUENCE [LARGE SCALE GENOMIC DNA]</scope>
    <source>
        <strain evidence="11">FAFU-HL-1</strain>
        <tissue evidence="11">Leaf</tissue>
    </source>
</reference>
<dbReference type="SMART" id="SM00156">
    <property type="entry name" value="PP2Ac"/>
    <property type="match status" value="1"/>
</dbReference>
<keyword evidence="4 9" id="KW-0378">Hydrolase</keyword>
<evidence type="ECO:0000256" key="7">
    <source>
        <dbReference type="ARBA" id="ARBA00047761"/>
    </source>
</evidence>
<evidence type="ECO:0000256" key="9">
    <source>
        <dbReference type="RuleBase" id="RU004273"/>
    </source>
</evidence>
<dbReference type="PRINTS" id="PR00114">
    <property type="entry name" value="STPHPHTASE"/>
</dbReference>
<dbReference type="PANTHER" id="PTHR11668:SF504">
    <property type="entry name" value="SERINE_THREONINE-PROTEIN PHOSPHATASE PP1 ISOZYME 6"/>
    <property type="match status" value="1"/>
</dbReference>
<evidence type="ECO:0000256" key="5">
    <source>
        <dbReference type="ARBA" id="ARBA00022912"/>
    </source>
</evidence>
<dbReference type="OrthoDB" id="1930084at2759"/>
<keyword evidence="5" id="KW-0904">Protein phosphatase</keyword>
<dbReference type="CDD" id="cd07414">
    <property type="entry name" value="MPP_PP1_PPKL"/>
    <property type="match status" value="1"/>
</dbReference>
<dbReference type="PROSITE" id="PS00125">
    <property type="entry name" value="SER_THR_PHOSPHATASE"/>
    <property type="match status" value="1"/>
</dbReference>
<dbReference type="InterPro" id="IPR004843">
    <property type="entry name" value="Calcineurin-like_PHP"/>
</dbReference>
<evidence type="ECO:0000256" key="3">
    <source>
        <dbReference type="ARBA" id="ARBA00022723"/>
    </source>
</evidence>
<dbReference type="SUPFAM" id="SSF56300">
    <property type="entry name" value="Metallo-dependent phosphatases"/>
    <property type="match status" value="1"/>
</dbReference>
<comment type="cofactor">
    <cofactor evidence="1">
        <name>Mn(2+)</name>
        <dbReference type="ChEBI" id="CHEBI:29035"/>
    </cofactor>
</comment>
<dbReference type="InterPro" id="IPR031675">
    <property type="entry name" value="STPPase_N"/>
</dbReference>
<organism evidence="11 12">
    <name type="scientific">Salix dunnii</name>
    <dbReference type="NCBI Taxonomy" id="1413687"/>
    <lineage>
        <taxon>Eukaryota</taxon>
        <taxon>Viridiplantae</taxon>
        <taxon>Streptophyta</taxon>
        <taxon>Embryophyta</taxon>
        <taxon>Tracheophyta</taxon>
        <taxon>Spermatophyta</taxon>
        <taxon>Magnoliopsida</taxon>
        <taxon>eudicotyledons</taxon>
        <taxon>Gunneridae</taxon>
        <taxon>Pentapetalae</taxon>
        <taxon>rosids</taxon>
        <taxon>fabids</taxon>
        <taxon>Malpighiales</taxon>
        <taxon>Salicaceae</taxon>
        <taxon>Saliceae</taxon>
        <taxon>Salix</taxon>
    </lineage>
</organism>
<evidence type="ECO:0000256" key="4">
    <source>
        <dbReference type="ARBA" id="ARBA00022801"/>
    </source>
</evidence>